<feature type="compositionally biased region" description="Polar residues" evidence="1">
    <location>
        <begin position="113"/>
        <end position="134"/>
    </location>
</feature>
<gene>
    <name evidence="2" type="ORF">PXEA_LOCUS9457</name>
</gene>
<name>A0A3S5AAL2_9PLAT</name>
<dbReference type="AlphaFoldDB" id="A0A3S5AAL2"/>
<feature type="compositionally biased region" description="Basic and acidic residues" evidence="1">
    <location>
        <begin position="93"/>
        <end position="110"/>
    </location>
</feature>
<accession>A0A3S5AAL2</accession>
<dbReference type="Proteomes" id="UP000784294">
    <property type="component" value="Unassembled WGS sequence"/>
</dbReference>
<dbReference type="EMBL" id="CAAALY010026832">
    <property type="protein sequence ID" value="VEL16017.1"/>
    <property type="molecule type" value="Genomic_DNA"/>
</dbReference>
<proteinExistence type="predicted"/>
<evidence type="ECO:0000256" key="1">
    <source>
        <dbReference type="SAM" id="MobiDB-lite"/>
    </source>
</evidence>
<reference evidence="2" key="1">
    <citation type="submission" date="2018-11" db="EMBL/GenBank/DDBJ databases">
        <authorList>
            <consortium name="Pathogen Informatics"/>
        </authorList>
    </citation>
    <scope>NUCLEOTIDE SEQUENCE</scope>
</reference>
<organism evidence="2 3">
    <name type="scientific">Protopolystoma xenopodis</name>
    <dbReference type="NCBI Taxonomy" id="117903"/>
    <lineage>
        <taxon>Eukaryota</taxon>
        <taxon>Metazoa</taxon>
        <taxon>Spiralia</taxon>
        <taxon>Lophotrochozoa</taxon>
        <taxon>Platyhelminthes</taxon>
        <taxon>Monogenea</taxon>
        <taxon>Polyopisthocotylea</taxon>
        <taxon>Polystomatidea</taxon>
        <taxon>Polystomatidae</taxon>
        <taxon>Protopolystoma</taxon>
    </lineage>
</organism>
<evidence type="ECO:0000313" key="3">
    <source>
        <dbReference type="Proteomes" id="UP000784294"/>
    </source>
</evidence>
<keyword evidence="3" id="KW-1185">Reference proteome</keyword>
<feature type="region of interest" description="Disordered" evidence="1">
    <location>
        <begin position="1"/>
        <end position="134"/>
    </location>
</feature>
<comment type="caution">
    <text evidence="2">The sequence shown here is derived from an EMBL/GenBank/DDBJ whole genome shotgun (WGS) entry which is preliminary data.</text>
</comment>
<sequence>MASPAAGCRFRAQPGVQPRQTATSAAPRNTLATTGSAKSAGRIRDSPRSESSLPEGGTPNSAARRCPSRRVGPTVNSRGSSGSGTGSRFSHTSFDKRPTNKLKTSDDPHELSGNLSRRQSNGQEGSGLKSQRCGQKNGETCCFIIFPSCCFK</sequence>
<protein>
    <submittedName>
        <fullName evidence="2">Uncharacterized protein</fullName>
    </submittedName>
</protein>
<feature type="compositionally biased region" description="Polar residues" evidence="1">
    <location>
        <begin position="18"/>
        <end position="37"/>
    </location>
</feature>
<evidence type="ECO:0000313" key="2">
    <source>
        <dbReference type="EMBL" id="VEL16017.1"/>
    </source>
</evidence>